<dbReference type="Proteomes" id="UP000886998">
    <property type="component" value="Unassembled WGS sequence"/>
</dbReference>
<evidence type="ECO:0000313" key="3">
    <source>
        <dbReference type="Proteomes" id="UP000886998"/>
    </source>
</evidence>
<proteinExistence type="predicted"/>
<reference evidence="2" key="1">
    <citation type="submission" date="2020-08" db="EMBL/GenBank/DDBJ databases">
        <title>Multicomponent nature underlies the extraordinary mechanical properties of spider dragline silk.</title>
        <authorList>
            <person name="Kono N."/>
            <person name="Nakamura H."/>
            <person name="Mori M."/>
            <person name="Yoshida Y."/>
            <person name="Ohtoshi R."/>
            <person name="Malay A.D."/>
            <person name="Moran D.A.P."/>
            <person name="Tomita M."/>
            <person name="Numata K."/>
            <person name="Arakawa K."/>
        </authorList>
    </citation>
    <scope>NUCLEOTIDE SEQUENCE</scope>
</reference>
<protein>
    <submittedName>
        <fullName evidence="2">Uncharacterized protein</fullName>
    </submittedName>
</protein>
<organism evidence="2 3">
    <name type="scientific">Trichonephila inaurata madagascariensis</name>
    <dbReference type="NCBI Taxonomy" id="2747483"/>
    <lineage>
        <taxon>Eukaryota</taxon>
        <taxon>Metazoa</taxon>
        <taxon>Ecdysozoa</taxon>
        <taxon>Arthropoda</taxon>
        <taxon>Chelicerata</taxon>
        <taxon>Arachnida</taxon>
        <taxon>Araneae</taxon>
        <taxon>Araneomorphae</taxon>
        <taxon>Entelegynae</taxon>
        <taxon>Araneoidea</taxon>
        <taxon>Nephilidae</taxon>
        <taxon>Trichonephila</taxon>
        <taxon>Trichonephila inaurata</taxon>
    </lineage>
</organism>
<feature type="compositionally biased region" description="Low complexity" evidence="1">
    <location>
        <begin position="76"/>
        <end position="88"/>
    </location>
</feature>
<evidence type="ECO:0000313" key="2">
    <source>
        <dbReference type="EMBL" id="GFY78504.1"/>
    </source>
</evidence>
<sequence length="126" mass="13214">MPPKRSSAELKLQIGVGSARPDSGHRRYHPSVTELLNFHRGGCFCCGLTISMATERENGQCGYRPDGRWTSRGGLPPSHAPHAASASCPPGPGPCAPSAEVSTTGRQTTTCPLDEEGPGTPSDFPN</sequence>
<evidence type="ECO:0000256" key="1">
    <source>
        <dbReference type="SAM" id="MobiDB-lite"/>
    </source>
</evidence>
<feature type="region of interest" description="Disordered" evidence="1">
    <location>
        <begin position="60"/>
        <end position="126"/>
    </location>
</feature>
<dbReference type="AlphaFoldDB" id="A0A8X6YVE2"/>
<name>A0A8X6YVE2_9ARAC</name>
<feature type="compositionally biased region" description="Polar residues" evidence="1">
    <location>
        <begin position="100"/>
        <end position="111"/>
    </location>
</feature>
<comment type="caution">
    <text evidence="2">The sequence shown here is derived from an EMBL/GenBank/DDBJ whole genome shotgun (WGS) entry which is preliminary data.</text>
</comment>
<accession>A0A8X6YVE2</accession>
<dbReference type="EMBL" id="BMAV01023043">
    <property type="protein sequence ID" value="GFY78504.1"/>
    <property type="molecule type" value="Genomic_DNA"/>
</dbReference>
<keyword evidence="3" id="KW-1185">Reference proteome</keyword>
<gene>
    <name evidence="2" type="ORF">TNIN_198631</name>
</gene>